<accession>A0A8H7C1P6</accession>
<dbReference type="Gene3D" id="3.80.10.10">
    <property type="entry name" value="Ribonuclease Inhibitor"/>
    <property type="match status" value="1"/>
</dbReference>
<dbReference type="InterPro" id="IPR032675">
    <property type="entry name" value="LRR_dom_sf"/>
</dbReference>
<comment type="caution">
    <text evidence="2">The sequence shown here is derived from an EMBL/GenBank/DDBJ whole genome shotgun (WGS) entry which is preliminary data.</text>
</comment>
<dbReference type="EMBL" id="JABXXO010000015">
    <property type="protein sequence ID" value="KAF7760350.1"/>
    <property type="molecule type" value="Genomic_DNA"/>
</dbReference>
<dbReference type="InterPro" id="IPR001810">
    <property type="entry name" value="F-box_dom"/>
</dbReference>
<proteinExistence type="predicted"/>
<protein>
    <recommendedName>
        <fullName evidence="1">F-box domain-containing protein</fullName>
    </recommendedName>
</protein>
<dbReference type="Proteomes" id="UP000629468">
    <property type="component" value="Unassembled WGS sequence"/>
</dbReference>
<name>A0A8H7C1P6_AGABI</name>
<dbReference type="Pfam" id="PF12937">
    <property type="entry name" value="F-box-like"/>
    <property type="match status" value="1"/>
</dbReference>
<evidence type="ECO:0000313" key="2">
    <source>
        <dbReference type="EMBL" id="KAF7760350.1"/>
    </source>
</evidence>
<organism evidence="2 3">
    <name type="scientific">Agaricus bisporus var. burnettii</name>
    <dbReference type="NCBI Taxonomy" id="192524"/>
    <lineage>
        <taxon>Eukaryota</taxon>
        <taxon>Fungi</taxon>
        <taxon>Dikarya</taxon>
        <taxon>Basidiomycota</taxon>
        <taxon>Agaricomycotina</taxon>
        <taxon>Agaricomycetes</taxon>
        <taxon>Agaricomycetidae</taxon>
        <taxon>Agaricales</taxon>
        <taxon>Agaricineae</taxon>
        <taxon>Agaricaceae</taxon>
        <taxon>Agaricus</taxon>
    </lineage>
</organism>
<evidence type="ECO:0000313" key="3">
    <source>
        <dbReference type="Proteomes" id="UP000629468"/>
    </source>
</evidence>
<dbReference type="SUPFAM" id="SSF52047">
    <property type="entry name" value="RNI-like"/>
    <property type="match status" value="1"/>
</dbReference>
<evidence type="ECO:0000259" key="1">
    <source>
        <dbReference type="Pfam" id="PF12937"/>
    </source>
</evidence>
<dbReference type="AlphaFoldDB" id="A0A8H7C1P6"/>
<gene>
    <name evidence="2" type="ORF">Agabi119p4_11026</name>
</gene>
<reference evidence="2 3" key="1">
    <citation type="journal article" name="Sci. Rep.">
        <title>Telomere-to-telomere assembled and centromere annotated genomes of the two main subspecies of the button mushroom Agaricus bisporus reveal especially polymorphic chromosome ends.</title>
        <authorList>
            <person name="Sonnenberg A.S.M."/>
            <person name="Sedaghat-Telgerd N."/>
            <person name="Lavrijssen B."/>
            <person name="Ohm R.A."/>
            <person name="Hendrickx P.M."/>
            <person name="Scholtmeijer K."/>
            <person name="Baars J.J.P."/>
            <person name="van Peer A."/>
        </authorList>
    </citation>
    <scope>NUCLEOTIDE SEQUENCE [LARGE SCALE GENOMIC DNA]</scope>
    <source>
        <strain evidence="2 3">H119_p4</strain>
    </source>
</reference>
<feature type="domain" description="F-box" evidence="1">
    <location>
        <begin position="50"/>
        <end position="101"/>
    </location>
</feature>
<sequence>MRGLSPKCIINAFERWTLAHKAFRTRISSQRDASDGRRSRDANAVQNIYPRDVLLAIFSLTLPSSEQFKQRHSALTALRLVCYHWNAVVESNAIFWSTIDISIPSQVIPHPVLALWFDRSLDAALDISMRDTPPTNWTPSEIGLRTELLSAIQSHLSHCRSLQLEVSFGFLPAFRNLQLAEAHRLEYFSVNMKGNTDADVHQNMIRQLCSLPNLHHLSCTSNYPLFTTSLLHHASPSWLSRLRHIEVSCPISSDEMVQLFNQCTSALSLTLNYVRPSSSNYPAPLFDPVKLSNLRVLDITLHSDVYQTLFHNFSFPNLEILKIQGPTMSDLSFTLNHLSPSLKLLNFNISLHRFMHPQLSAFLIHENIRKIPILEMECRQYEIWDEYEGWGGDENVTVFDSGASKEAFCQLIDELNRQLSQDSGNAAAASLGGSHADRLVKYDKDLDLCHGWFIGWVDSGLCMKNWKESVSILL</sequence>